<name>A0A7T3G023_9EURY</name>
<proteinExistence type="predicted"/>
<evidence type="ECO:0000256" key="1">
    <source>
        <dbReference type="SAM" id="MobiDB-lite"/>
    </source>
</evidence>
<gene>
    <name evidence="2" type="ORF">I7X12_04470</name>
</gene>
<dbReference type="RefSeq" id="WP_198062668.1">
    <property type="nucleotide sequence ID" value="NZ_CP065856.1"/>
</dbReference>
<dbReference type="Proteomes" id="UP000595001">
    <property type="component" value="Chromosome"/>
</dbReference>
<feature type="region of interest" description="Disordered" evidence="1">
    <location>
        <begin position="81"/>
        <end position="108"/>
    </location>
</feature>
<sequence>MTDTDPSDLASRSMDGLSVSDVETVLSAEPTTIAVIHDGETFLKPQAKKVRVDRPRARYLEDKNGRRTEISLKMSFVATPEDFANEGDDGGRADDWGLSAVTGGEDDD</sequence>
<accession>A0A7T3G023</accession>
<keyword evidence="3" id="KW-1185">Reference proteome</keyword>
<dbReference type="GeneID" id="60587721"/>
<dbReference type="EMBL" id="CP065856">
    <property type="protein sequence ID" value="QPV63891.1"/>
    <property type="molecule type" value="Genomic_DNA"/>
</dbReference>
<protein>
    <submittedName>
        <fullName evidence="2">Uncharacterized protein</fullName>
    </submittedName>
</protein>
<evidence type="ECO:0000313" key="2">
    <source>
        <dbReference type="EMBL" id="QPV63891.1"/>
    </source>
</evidence>
<evidence type="ECO:0000313" key="3">
    <source>
        <dbReference type="Proteomes" id="UP000595001"/>
    </source>
</evidence>
<dbReference type="KEGG" id="hlt:I7X12_04470"/>
<dbReference type="AlphaFoldDB" id="A0A7T3G023"/>
<organism evidence="2 3">
    <name type="scientific">Halosimplex litoreum</name>
    <dbReference type="NCBI Taxonomy" id="1198301"/>
    <lineage>
        <taxon>Archaea</taxon>
        <taxon>Methanobacteriati</taxon>
        <taxon>Methanobacteriota</taxon>
        <taxon>Stenosarchaea group</taxon>
        <taxon>Halobacteria</taxon>
        <taxon>Halobacteriales</taxon>
        <taxon>Haloarculaceae</taxon>
        <taxon>Halosimplex</taxon>
    </lineage>
</organism>
<reference evidence="2 3" key="1">
    <citation type="submission" date="2020-12" db="EMBL/GenBank/DDBJ databases">
        <title>Halosimplex halophilum sp. nov. and Halosimplex salinum sp. nov., two new members of the genus Halosimplex.</title>
        <authorList>
            <person name="Cui H.L."/>
        </authorList>
    </citation>
    <scope>NUCLEOTIDE SEQUENCE [LARGE SCALE GENOMIC DNA]</scope>
    <source>
        <strain evidence="2 3">YGH94</strain>
    </source>
</reference>